<evidence type="ECO:0000313" key="3">
    <source>
        <dbReference type="EMBL" id="GJD53058.1"/>
    </source>
</evidence>
<reference evidence="3" key="1">
    <citation type="journal article" date="2021" name="Front. Microbiol.">
        <title>Comprehensive Comparative Genomics and Phenotyping of Methylobacterium Species.</title>
        <authorList>
            <person name="Alessa O."/>
            <person name="Ogura Y."/>
            <person name="Fujitani Y."/>
            <person name="Takami H."/>
            <person name="Hayashi T."/>
            <person name="Sahin N."/>
            <person name="Tani A."/>
        </authorList>
    </citation>
    <scope>NUCLEOTIDE SEQUENCE</scope>
    <source>
        <strain evidence="3">KCTC 52305</strain>
    </source>
</reference>
<dbReference type="InterPro" id="IPR042100">
    <property type="entry name" value="Bug_dom1"/>
</dbReference>
<sequence length="322" mass="33585">MKPLCLQGFTWLALAVAAVPVEAQTWPTRPIRAIVPIAAGSLTDIVPRLVLEQLSTQLGQRIVVENRPGAGSTLGTAAAAKAAPDGYTVLVNSSAHTVAPSLYANLDYDPARDFVAVAPLGVSPFVLVAPPARGFRTAGELVAAAKAKPGTFNFSSPGIGTASHLSAERFRLSAGVQASHVPFKGGSEALTEVMTGRVDFFFVALGAALPLIQEGAVTALAVNDVKRSAALPDVPTTAEAGFANAEYPTWFGLFVPARTPREIIDRLQRETVMALQAPNVQEKLRTIGVDPAPMVPGAFGAYVEKQIAADAALVALTKIKAE</sequence>
<dbReference type="PANTHER" id="PTHR42928:SF5">
    <property type="entry name" value="BLR1237 PROTEIN"/>
    <property type="match status" value="1"/>
</dbReference>
<dbReference type="PIRSF" id="PIRSF017082">
    <property type="entry name" value="YflP"/>
    <property type="match status" value="1"/>
</dbReference>
<name>A0ABQ4R5X8_9HYPH</name>
<feature type="chain" id="PRO_5045198548" description="Tripartite tricarboxylate transporter substrate binding protein" evidence="2">
    <location>
        <begin position="24"/>
        <end position="322"/>
    </location>
</feature>
<organism evidence="3 4">
    <name type="scientific">Methylobacterium crusticola</name>
    <dbReference type="NCBI Taxonomy" id="1697972"/>
    <lineage>
        <taxon>Bacteria</taxon>
        <taxon>Pseudomonadati</taxon>
        <taxon>Pseudomonadota</taxon>
        <taxon>Alphaproteobacteria</taxon>
        <taxon>Hyphomicrobiales</taxon>
        <taxon>Methylobacteriaceae</taxon>
        <taxon>Methylobacterium</taxon>
    </lineage>
</organism>
<dbReference type="RefSeq" id="WP_162501385.1">
    <property type="nucleotide sequence ID" value="NZ_BPQH01000024.1"/>
</dbReference>
<evidence type="ECO:0000256" key="2">
    <source>
        <dbReference type="SAM" id="SignalP"/>
    </source>
</evidence>
<feature type="signal peptide" evidence="2">
    <location>
        <begin position="1"/>
        <end position="23"/>
    </location>
</feature>
<dbReference type="InterPro" id="IPR005064">
    <property type="entry name" value="BUG"/>
</dbReference>
<keyword evidence="2" id="KW-0732">Signal</keyword>
<protein>
    <recommendedName>
        <fullName evidence="5">Tripartite tricarboxylate transporter substrate binding protein</fullName>
    </recommendedName>
</protein>
<comment type="similarity">
    <text evidence="1">Belongs to the UPF0065 (bug) family.</text>
</comment>
<dbReference type="CDD" id="cd13578">
    <property type="entry name" value="PBP2_Bug27"/>
    <property type="match status" value="1"/>
</dbReference>
<proteinExistence type="inferred from homology"/>
<gene>
    <name evidence="3" type="ORF">OPKNFCMD_5829</name>
</gene>
<dbReference type="Gene3D" id="3.40.190.150">
    <property type="entry name" value="Bordetella uptake gene, domain 1"/>
    <property type="match status" value="1"/>
</dbReference>
<evidence type="ECO:0008006" key="5">
    <source>
        <dbReference type="Google" id="ProtNLM"/>
    </source>
</evidence>
<dbReference type="PANTHER" id="PTHR42928">
    <property type="entry name" value="TRICARBOXYLATE-BINDING PROTEIN"/>
    <property type="match status" value="1"/>
</dbReference>
<dbReference type="Proteomes" id="UP001055167">
    <property type="component" value="Unassembled WGS sequence"/>
</dbReference>
<comment type="caution">
    <text evidence="3">The sequence shown here is derived from an EMBL/GenBank/DDBJ whole genome shotgun (WGS) entry which is preliminary data.</text>
</comment>
<dbReference type="EMBL" id="BPQH01000024">
    <property type="protein sequence ID" value="GJD53058.1"/>
    <property type="molecule type" value="Genomic_DNA"/>
</dbReference>
<dbReference type="SUPFAM" id="SSF53850">
    <property type="entry name" value="Periplasmic binding protein-like II"/>
    <property type="match status" value="1"/>
</dbReference>
<dbReference type="Gene3D" id="3.40.190.10">
    <property type="entry name" value="Periplasmic binding protein-like II"/>
    <property type="match status" value="1"/>
</dbReference>
<keyword evidence="4" id="KW-1185">Reference proteome</keyword>
<dbReference type="Pfam" id="PF03401">
    <property type="entry name" value="TctC"/>
    <property type="match status" value="1"/>
</dbReference>
<evidence type="ECO:0000313" key="4">
    <source>
        <dbReference type="Proteomes" id="UP001055167"/>
    </source>
</evidence>
<accession>A0ABQ4R5X8</accession>
<evidence type="ECO:0000256" key="1">
    <source>
        <dbReference type="ARBA" id="ARBA00006987"/>
    </source>
</evidence>
<reference evidence="3" key="2">
    <citation type="submission" date="2021-08" db="EMBL/GenBank/DDBJ databases">
        <authorList>
            <person name="Tani A."/>
            <person name="Ola A."/>
            <person name="Ogura Y."/>
            <person name="Katsura K."/>
            <person name="Hayashi T."/>
        </authorList>
    </citation>
    <scope>NUCLEOTIDE SEQUENCE</scope>
    <source>
        <strain evidence="3">KCTC 52305</strain>
    </source>
</reference>